<dbReference type="CDD" id="cd02440">
    <property type="entry name" value="AdoMet_MTases"/>
    <property type="match status" value="1"/>
</dbReference>
<dbReference type="GO" id="GO:0008757">
    <property type="term" value="F:S-adenosylmethionine-dependent methyltransferase activity"/>
    <property type="evidence" value="ECO:0007669"/>
    <property type="project" value="InterPro"/>
</dbReference>
<proteinExistence type="predicted"/>
<dbReference type="AlphaFoldDB" id="A0A6M0PC53"/>
<dbReference type="PANTHER" id="PTHR43861">
    <property type="entry name" value="TRANS-ACONITATE 2-METHYLTRANSFERASE-RELATED"/>
    <property type="match status" value="1"/>
</dbReference>
<dbReference type="PANTHER" id="PTHR43861:SF1">
    <property type="entry name" value="TRANS-ACONITATE 2-METHYLTRANSFERASE"/>
    <property type="match status" value="1"/>
</dbReference>
<reference evidence="2 3" key="1">
    <citation type="submission" date="2020-03" db="EMBL/GenBank/DDBJ databases">
        <title>Bacillus aquiflavi sp. nov., isolated from yellow water of strong flavor Chinese baijiu in Yibin region of China.</title>
        <authorList>
            <person name="Xie J."/>
        </authorList>
    </citation>
    <scope>NUCLEOTIDE SEQUENCE [LARGE SCALE GENOMIC DNA]</scope>
    <source>
        <strain evidence="2 3">Gsoil 114</strain>
    </source>
</reference>
<dbReference type="SUPFAM" id="SSF53335">
    <property type="entry name" value="S-adenosyl-L-methionine-dependent methyltransferases"/>
    <property type="match status" value="1"/>
</dbReference>
<keyword evidence="2" id="KW-0808">Transferase</keyword>
<keyword evidence="2" id="KW-0489">Methyltransferase</keyword>
<protein>
    <submittedName>
        <fullName evidence="2">Class I SAM-dependent methyltransferase</fullName>
    </submittedName>
</protein>
<organism evidence="2 3">
    <name type="scientific">Heyndrickxia ginsengihumi</name>
    <dbReference type="NCBI Taxonomy" id="363870"/>
    <lineage>
        <taxon>Bacteria</taxon>
        <taxon>Bacillati</taxon>
        <taxon>Bacillota</taxon>
        <taxon>Bacilli</taxon>
        <taxon>Bacillales</taxon>
        <taxon>Bacillaceae</taxon>
        <taxon>Heyndrickxia</taxon>
    </lineage>
</organism>
<accession>A0A6M0PC53</accession>
<dbReference type="RefSeq" id="WP_163174193.1">
    <property type="nucleotide sequence ID" value="NZ_JAAIWK010000025.1"/>
</dbReference>
<dbReference type="EMBL" id="JAAIWK010000025">
    <property type="protein sequence ID" value="NEY21078.1"/>
    <property type="molecule type" value="Genomic_DNA"/>
</dbReference>
<gene>
    <name evidence="2" type="ORF">G4D61_14100</name>
</gene>
<feature type="domain" description="Methyltransferase type 11" evidence="1">
    <location>
        <begin position="40"/>
        <end position="129"/>
    </location>
</feature>
<dbReference type="InterPro" id="IPR029063">
    <property type="entry name" value="SAM-dependent_MTases_sf"/>
</dbReference>
<name>A0A6M0PC53_9BACI</name>
<dbReference type="Pfam" id="PF08241">
    <property type="entry name" value="Methyltransf_11"/>
    <property type="match status" value="1"/>
</dbReference>
<dbReference type="Proteomes" id="UP000476934">
    <property type="component" value="Unassembled WGS sequence"/>
</dbReference>
<sequence length="253" mass="28886">MGNYVAEWNPKLYDEKHAFVSHYGSHVMKLLAPKDGEIILDLGCGTGDLTHQISEAGAIVTGIDQSASMIEQARKKYPSIFFQVEDVLHMQYEQQFDAVFSNAVLHWIQHPKQALQNIYRSLKHGGRFVAEFGGKGNVNSITNELEQQLKQLGSSSPALSWYFPSIGEYTNLMEATGFKVTFAQLFDRPTLLDGERGIRNWLEMFCNNILQDIMDEVKEVIYTKMEQNLKAILIKNGKWYADYKRIRVIGIKE</sequence>
<evidence type="ECO:0000259" key="1">
    <source>
        <dbReference type="Pfam" id="PF08241"/>
    </source>
</evidence>
<dbReference type="Gene3D" id="3.40.50.150">
    <property type="entry name" value="Vaccinia Virus protein VP39"/>
    <property type="match status" value="1"/>
</dbReference>
<dbReference type="GO" id="GO:0032259">
    <property type="term" value="P:methylation"/>
    <property type="evidence" value="ECO:0007669"/>
    <property type="project" value="UniProtKB-KW"/>
</dbReference>
<comment type="caution">
    <text evidence="2">The sequence shown here is derived from an EMBL/GenBank/DDBJ whole genome shotgun (WGS) entry which is preliminary data.</text>
</comment>
<dbReference type="InterPro" id="IPR013216">
    <property type="entry name" value="Methyltransf_11"/>
</dbReference>
<evidence type="ECO:0000313" key="2">
    <source>
        <dbReference type="EMBL" id="NEY21078.1"/>
    </source>
</evidence>
<evidence type="ECO:0000313" key="3">
    <source>
        <dbReference type="Proteomes" id="UP000476934"/>
    </source>
</evidence>
<keyword evidence="3" id="KW-1185">Reference proteome</keyword>